<dbReference type="Pfam" id="PF00121">
    <property type="entry name" value="TIM"/>
    <property type="match status" value="1"/>
</dbReference>
<keyword evidence="5 7" id="KW-0324">Glycolysis</keyword>
<evidence type="ECO:0000256" key="1">
    <source>
        <dbReference type="ARBA" id="ARBA00004680"/>
    </source>
</evidence>
<dbReference type="Gene3D" id="3.20.20.70">
    <property type="entry name" value="Aldolase class I"/>
    <property type="match status" value="1"/>
</dbReference>
<accession>A0A7C4LLS1</accession>
<dbReference type="HAMAP" id="MF_00147_B">
    <property type="entry name" value="TIM_B"/>
    <property type="match status" value="1"/>
</dbReference>
<dbReference type="AlphaFoldDB" id="A0A7C4LLS1"/>
<dbReference type="UniPathway" id="UPA00138"/>
<dbReference type="EMBL" id="DSVQ01000015">
    <property type="protein sequence ID" value="HGT39756.1"/>
    <property type="molecule type" value="Genomic_DNA"/>
</dbReference>
<dbReference type="InterPro" id="IPR035990">
    <property type="entry name" value="TIM_sf"/>
</dbReference>
<keyword evidence="4 7" id="KW-0963">Cytoplasm</keyword>
<evidence type="ECO:0000256" key="6">
    <source>
        <dbReference type="ARBA" id="ARBA00023235"/>
    </source>
</evidence>
<feature type="active site" description="Electrophile" evidence="7">
    <location>
        <position position="97"/>
    </location>
</feature>
<reference evidence="9" key="1">
    <citation type="journal article" date="2020" name="mSystems">
        <title>Genome- and Community-Level Interaction Insights into Carbon Utilization and Element Cycling Functions of Hydrothermarchaeota in Hydrothermal Sediment.</title>
        <authorList>
            <person name="Zhou Z."/>
            <person name="Liu Y."/>
            <person name="Xu W."/>
            <person name="Pan J."/>
            <person name="Luo Z.H."/>
            <person name="Li M."/>
        </authorList>
    </citation>
    <scope>NUCLEOTIDE SEQUENCE [LARGE SCALE GENOMIC DNA]</scope>
    <source>
        <strain evidence="9">SpSt-508</strain>
    </source>
</reference>
<keyword evidence="3 7" id="KW-0312">Gluconeogenesis</keyword>
<comment type="function">
    <text evidence="7">Involved in the gluconeogenesis. Catalyzes stereospecifically the conversion of dihydroxyacetone phosphate (DHAP) to D-glyceraldehyde-3-phosphate (G3P).</text>
</comment>
<dbReference type="GO" id="GO:0006094">
    <property type="term" value="P:gluconeogenesis"/>
    <property type="evidence" value="ECO:0007669"/>
    <property type="project" value="UniProtKB-UniRule"/>
</dbReference>
<gene>
    <name evidence="7" type="primary">tpiA</name>
    <name evidence="9" type="ORF">ENS64_10920</name>
</gene>
<feature type="active site" description="Proton acceptor" evidence="7">
    <location>
        <position position="169"/>
    </location>
</feature>
<sequence length="267" mass="28078">MMRRLFVAGNWKMNLALDSGRALAAAVAEEVQRTRPAIDVAVCPAFPYLLPVKDALGDSGVQLGAQNAHAAPPGAFTGEVALDMLVDVGCRWVILGHSERRQFFGETDAVINQKVQAALAKGLGVILCVGELLAERQAGKTEAVLEGQLNGCFAGVDAAALERLVLAYEPVWAIGTGVTATPEQAEAAHRFIRSWLSGRYNSESAQALRIQYGGSVKPDNAGELLSQPNVDGALVGGASLKAEQFLPILRAAAALAKDHNAKTPNAD</sequence>
<name>A0A7C4LLS1_9PLAN</name>
<dbReference type="UniPathway" id="UPA00109">
    <property type="reaction ID" value="UER00189"/>
</dbReference>
<feature type="binding site" evidence="7">
    <location>
        <begin position="236"/>
        <end position="237"/>
    </location>
    <ligand>
        <name>substrate</name>
    </ligand>
</feature>
<protein>
    <recommendedName>
        <fullName evidence="7 8">Triosephosphate isomerase</fullName>
        <shortName evidence="7">TIM</shortName>
        <shortName evidence="7">TPI</shortName>
        <ecNumber evidence="7 8">5.3.1.1</ecNumber>
    </recommendedName>
    <alternativeName>
        <fullName evidence="7">Triose-phosphate isomerase</fullName>
    </alternativeName>
</protein>
<keyword evidence="6 7" id="KW-0413">Isomerase</keyword>
<evidence type="ECO:0000256" key="4">
    <source>
        <dbReference type="ARBA" id="ARBA00022490"/>
    </source>
</evidence>
<dbReference type="InterPro" id="IPR013785">
    <property type="entry name" value="Aldolase_TIM"/>
</dbReference>
<dbReference type="GO" id="GO:0019563">
    <property type="term" value="P:glycerol catabolic process"/>
    <property type="evidence" value="ECO:0007669"/>
    <property type="project" value="TreeGrafter"/>
</dbReference>
<evidence type="ECO:0000256" key="7">
    <source>
        <dbReference type="HAMAP-Rule" id="MF_00147"/>
    </source>
</evidence>
<evidence type="ECO:0000256" key="5">
    <source>
        <dbReference type="ARBA" id="ARBA00023152"/>
    </source>
</evidence>
<feature type="binding site" evidence="7">
    <location>
        <begin position="10"/>
        <end position="12"/>
    </location>
    <ligand>
        <name>substrate</name>
    </ligand>
</feature>
<evidence type="ECO:0000256" key="2">
    <source>
        <dbReference type="ARBA" id="ARBA00007422"/>
    </source>
</evidence>
<dbReference type="PROSITE" id="PS51440">
    <property type="entry name" value="TIM_2"/>
    <property type="match status" value="1"/>
</dbReference>
<dbReference type="InterPro" id="IPR022896">
    <property type="entry name" value="TrioseP_Isoase_bac/euk"/>
</dbReference>
<dbReference type="FunFam" id="3.20.20.70:FF:000016">
    <property type="entry name" value="Triosephosphate isomerase"/>
    <property type="match status" value="1"/>
</dbReference>
<organism evidence="9">
    <name type="scientific">Schlesneria paludicola</name>
    <dbReference type="NCBI Taxonomy" id="360056"/>
    <lineage>
        <taxon>Bacteria</taxon>
        <taxon>Pseudomonadati</taxon>
        <taxon>Planctomycetota</taxon>
        <taxon>Planctomycetia</taxon>
        <taxon>Planctomycetales</taxon>
        <taxon>Planctomycetaceae</taxon>
        <taxon>Schlesneria</taxon>
    </lineage>
</organism>
<proteinExistence type="inferred from homology"/>
<feature type="binding site" evidence="7">
    <location>
        <position position="215"/>
    </location>
    <ligand>
        <name>substrate</name>
    </ligand>
</feature>
<comment type="subcellular location">
    <subcellularLocation>
        <location evidence="7 8">Cytoplasm</location>
    </subcellularLocation>
</comment>
<dbReference type="InterPro" id="IPR020861">
    <property type="entry name" value="Triosephosphate_isomerase_AS"/>
</dbReference>
<comment type="similarity">
    <text evidence="2 7 8">Belongs to the triosephosphate isomerase family.</text>
</comment>
<comment type="pathway">
    <text evidence="1 7 8">Carbohydrate degradation; glycolysis; D-glyceraldehyde 3-phosphate from glycerone phosphate: step 1/1.</text>
</comment>
<dbReference type="NCBIfam" id="TIGR00419">
    <property type="entry name" value="tim"/>
    <property type="match status" value="1"/>
</dbReference>
<evidence type="ECO:0000256" key="8">
    <source>
        <dbReference type="RuleBase" id="RU363013"/>
    </source>
</evidence>
<dbReference type="GO" id="GO:0046166">
    <property type="term" value="P:glyceraldehyde-3-phosphate biosynthetic process"/>
    <property type="evidence" value="ECO:0007669"/>
    <property type="project" value="TreeGrafter"/>
</dbReference>
<dbReference type="CDD" id="cd00311">
    <property type="entry name" value="TIM"/>
    <property type="match status" value="1"/>
</dbReference>
<dbReference type="GO" id="GO:0005829">
    <property type="term" value="C:cytosol"/>
    <property type="evidence" value="ECO:0007669"/>
    <property type="project" value="TreeGrafter"/>
</dbReference>
<dbReference type="SUPFAM" id="SSF51351">
    <property type="entry name" value="Triosephosphate isomerase (TIM)"/>
    <property type="match status" value="1"/>
</dbReference>
<comment type="catalytic activity">
    <reaction evidence="7 8">
        <text>D-glyceraldehyde 3-phosphate = dihydroxyacetone phosphate</text>
        <dbReference type="Rhea" id="RHEA:18585"/>
        <dbReference type="ChEBI" id="CHEBI:57642"/>
        <dbReference type="ChEBI" id="CHEBI:59776"/>
        <dbReference type="EC" id="5.3.1.1"/>
    </reaction>
</comment>
<feature type="binding site" evidence="7">
    <location>
        <position position="175"/>
    </location>
    <ligand>
        <name>substrate</name>
    </ligand>
</feature>
<dbReference type="InterPro" id="IPR000652">
    <property type="entry name" value="Triosephosphate_isomerase"/>
</dbReference>
<dbReference type="PANTHER" id="PTHR21139">
    <property type="entry name" value="TRIOSEPHOSPHATE ISOMERASE"/>
    <property type="match status" value="1"/>
</dbReference>
<comment type="subunit">
    <text evidence="7 8">Homodimer.</text>
</comment>
<dbReference type="PANTHER" id="PTHR21139:SF42">
    <property type="entry name" value="TRIOSEPHOSPHATE ISOMERASE"/>
    <property type="match status" value="1"/>
</dbReference>
<comment type="pathway">
    <text evidence="7 8">Carbohydrate biosynthesis; gluconeogenesis.</text>
</comment>
<evidence type="ECO:0000313" key="9">
    <source>
        <dbReference type="EMBL" id="HGT39756.1"/>
    </source>
</evidence>
<comment type="caution">
    <text evidence="9">The sequence shown here is derived from an EMBL/GenBank/DDBJ whole genome shotgun (WGS) entry which is preliminary data.</text>
</comment>
<dbReference type="PROSITE" id="PS00171">
    <property type="entry name" value="TIM_1"/>
    <property type="match status" value="1"/>
</dbReference>
<dbReference type="GO" id="GO:0006096">
    <property type="term" value="P:glycolytic process"/>
    <property type="evidence" value="ECO:0007669"/>
    <property type="project" value="UniProtKB-UniRule"/>
</dbReference>
<dbReference type="EC" id="5.3.1.1" evidence="7 8"/>
<evidence type="ECO:0000256" key="3">
    <source>
        <dbReference type="ARBA" id="ARBA00022432"/>
    </source>
</evidence>
<dbReference type="GO" id="GO:0004807">
    <property type="term" value="F:triose-phosphate isomerase activity"/>
    <property type="evidence" value="ECO:0007669"/>
    <property type="project" value="UniProtKB-UniRule"/>
</dbReference>